<keyword evidence="1" id="KW-0175">Coiled coil</keyword>
<evidence type="ECO:0000313" key="4">
    <source>
        <dbReference type="Proteomes" id="UP000271870"/>
    </source>
</evidence>
<organism evidence="3 4">
    <name type="scientific">Dickeya undicola</name>
    <dbReference type="NCBI Taxonomy" id="1577887"/>
    <lineage>
        <taxon>Bacteria</taxon>
        <taxon>Pseudomonadati</taxon>
        <taxon>Pseudomonadota</taxon>
        <taxon>Gammaproteobacteria</taxon>
        <taxon>Enterobacterales</taxon>
        <taxon>Pectobacteriaceae</taxon>
        <taxon>Dickeya</taxon>
    </lineage>
</organism>
<gene>
    <name evidence="3" type="ORF">EFS38_20180</name>
</gene>
<proteinExistence type="predicted"/>
<dbReference type="Pfam" id="PF17891">
    <property type="entry name" value="FluMu_N"/>
    <property type="match status" value="1"/>
</dbReference>
<feature type="coiled-coil region" evidence="1">
    <location>
        <begin position="63"/>
        <end position="97"/>
    </location>
</feature>
<dbReference type="Gene3D" id="3.40.5.80">
    <property type="match status" value="1"/>
</dbReference>
<accession>A0ABX9WP28</accession>
<name>A0ABX9WP28_9GAMM</name>
<dbReference type="EMBL" id="RJLS01000057">
    <property type="protein sequence ID" value="RNM18208.1"/>
    <property type="molecule type" value="Genomic_DNA"/>
</dbReference>
<sequence length="123" mass="13038">MPIQITARVEGFRRCGIAHSAKTRTYHDDEFTAAELATLEAEPQLIVVRISDEQETVSDNAALSAAQARIAELEKTVQEREAQLTAAQDAVAALTVERDALHAQLAAAAAAAAPATDDGKAKK</sequence>
<evidence type="ECO:0000313" key="3">
    <source>
        <dbReference type="EMBL" id="RNM18208.1"/>
    </source>
</evidence>
<dbReference type="InterPro" id="IPR041227">
    <property type="entry name" value="FluMu_N"/>
</dbReference>
<reference evidence="3 4" key="1">
    <citation type="submission" date="2018-11" db="EMBL/GenBank/DDBJ databases">
        <title>Characterization of surface water Dickeya isolates.</title>
        <authorList>
            <person name="Van Gijsegem F."/>
            <person name="Pedron J."/>
        </authorList>
    </citation>
    <scope>NUCLEOTIDE SEQUENCE [LARGE SCALE GENOMIC DNA]</scope>
    <source>
        <strain evidence="3 4">FVG10-MFV-A16</strain>
    </source>
</reference>
<protein>
    <recommendedName>
        <fullName evidence="2">Mu-like prophage FluMu N-terminal domain-containing protein</fullName>
    </recommendedName>
</protein>
<dbReference type="RefSeq" id="WP_123251738.1">
    <property type="nucleotide sequence ID" value="NZ_RJLS01000057.1"/>
</dbReference>
<comment type="caution">
    <text evidence="3">The sequence shown here is derived from an EMBL/GenBank/DDBJ whole genome shotgun (WGS) entry which is preliminary data.</text>
</comment>
<keyword evidence="4" id="KW-1185">Reference proteome</keyword>
<dbReference type="Proteomes" id="UP000271870">
    <property type="component" value="Unassembled WGS sequence"/>
</dbReference>
<dbReference type="SUPFAM" id="SSF160059">
    <property type="entry name" value="PriA/YqbF domain"/>
    <property type="match status" value="1"/>
</dbReference>
<evidence type="ECO:0000256" key="1">
    <source>
        <dbReference type="SAM" id="Coils"/>
    </source>
</evidence>
<feature type="domain" description="Mu-like prophage FluMu N-terminal" evidence="2">
    <location>
        <begin position="7"/>
        <end position="51"/>
    </location>
</feature>
<evidence type="ECO:0000259" key="2">
    <source>
        <dbReference type="Pfam" id="PF17891"/>
    </source>
</evidence>